<dbReference type="Gene3D" id="3.20.20.80">
    <property type="entry name" value="Glycosidases"/>
    <property type="match status" value="1"/>
</dbReference>
<evidence type="ECO:0000313" key="9">
    <source>
        <dbReference type="EMBL" id="KAG2291334.1"/>
    </source>
</evidence>
<evidence type="ECO:0000256" key="1">
    <source>
        <dbReference type="ARBA" id="ARBA00000382"/>
    </source>
</evidence>
<evidence type="ECO:0000256" key="3">
    <source>
        <dbReference type="ARBA" id="ARBA00012780"/>
    </source>
</evidence>
<evidence type="ECO:0000256" key="2">
    <source>
        <dbReference type="ARBA" id="ARBA00008773"/>
    </source>
</evidence>
<evidence type="ECO:0000256" key="8">
    <source>
        <dbReference type="SAM" id="MobiDB-lite"/>
    </source>
</evidence>
<dbReference type="InterPro" id="IPR000490">
    <property type="entry name" value="Glyco_hydro_17"/>
</dbReference>
<feature type="region of interest" description="Disordered" evidence="8">
    <location>
        <begin position="537"/>
        <end position="597"/>
    </location>
</feature>
<dbReference type="GO" id="GO:0005975">
    <property type="term" value="P:carbohydrate metabolic process"/>
    <property type="evidence" value="ECO:0007669"/>
    <property type="project" value="InterPro"/>
</dbReference>
<dbReference type="AlphaFoldDB" id="A0A8X7RLN2"/>
<feature type="region of interest" description="Disordered" evidence="8">
    <location>
        <begin position="501"/>
        <end position="525"/>
    </location>
</feature>
<comment type="similarity">
    <text evidence="2 7">Belongs to the glycosyl hydrolase 17 family.</text>
</comment>
<keyword evidence="5" id="KW-0378">Hydrolase</keyword>
<comment type="caution">
    <text evidence="9">The sequence shown here is derived from an EMBL/GenBank/DDBJ whole genome shotgun (WGS) entry which is preliminary data.</text>
</comment>
<dbReference type="OrthoDB" id="77201at2759"/>
<dbReference type="GO" id="GO:0042973">
    <property type="term" value="F:glucan endo-1,3-beta-D-glucosidase activity"/>
    <property type="evidence" value="ECO:0007669"/>
    <property type="project" value="UniProtKB-EC"/>
</dbReference>
<dbReference type="InterPro" id="IPR017853">
    <property type="entry name" value="GH"/>
</dbReference>
<feature type="region of interest" description="Disordered" evidence="8">
    <location>
        <begin position="699"/>
        <end position="799"/>
    </location>
</feature>
<dbReference type="EC" id="3.2.1.39" evidence="3"/>
<feature type="compositionally biased region" description="Basic and acidic residues" evidence="8">
    <location>
        <begin position="779"/>
        <end position="788"/>
    </location>
</feature>
<dbReference type="PANTHER" id="PTHR32227">
    <property type="entry name" value="GLUCAN ENDO-1,3-BETA-GLUCOSIDASE BG1-RELATED-RELATED"/>
    <property type="match status" value="1"/>
</dbReference>
<organism evidence="9 10">
    <name type="scientific">Brassica carinata</name>
    <name type="common">Ethiopian mustard</name>
    <name type="synonym">Abyssinian cabbage</name>
    <dbReference type="NCBI Taxonomy" id="52824"/>
    <lineage>
        <taxon>Eukaryota</taxon>
        <taxon>Viridiplantae</taxon>
        <taxon>Streptophyta</taxon>
        <taxon>Embryophyta</taxon>
        <taxon>Tracheophyta</taxon>
        <taxon>Spermatophyta</taxon>
        <taxon>Magnoliopsida</taxon>
        <taxon>eudicotyledons</taxon>
        <taxon>Gunneridae</taxon>
        <taxon>Pentapetalae</taxon>
        <taxon>rosids</taxon>
        <taxon>malvids</taxon>
        <taxon>Brassicales</taxon>
        <taxon>Brassicaceae</taxon>
        <taxon>Brassiceae</taxon>
        <taxon>Brassica</taxon>
    </lineage>
</organism>
<keyword evidence="4" id="KW-0732">Signal</keyword>
<keyword evidence="10" id="KW-1185">Reference proteome</keyword>
<evidence type="ECO:0000313" key="10">
    <source>
        <dbReference type="Proteomes" id="UP000886595"/>
    </source>
</evidence>
<keyword evidence="6" id="KW-0326">Glycosidase</keyword>
<comment type="catalytic activity">
    <reaction evidence="1">
        <text>Hydrolysis of (1-&gt;3)-beta-D-glucosidic linkages in (1-&gt;3)-beta-D-glucans.</text>
        <dbReference type="EC" id="3.2.1.39"/>
    </reaction>
</comment>
<feature type="compositionally biased region" description="Basic and acidic residues" evidence="8">
    <location>
        <begin position="508"/>
        <end position="525"/>
    </location>
</feature>
<dbReference type="FunFam" id="3.20.20.80:FF:000005">
    <property type="entry name" value="Glucan endo-1,3-beta-glucosidase 14"/>
    <property type="match status" value="1"/>
</dbReference>
<name>A0A8X7RLN2_BRACI</name>
<dbReference type="SUPFAM" id="SSF51445">
    <property type="entry name" value="(Trans)glycosidases"/>
    <property type="match status" value="1"/>
</dbReference>
<proteinExistence type="inferred from homology"/>
<dbReference type="InterPro" id="IPR044965">
    <property type="entry name" value="Glyco_hydro_17_plant"/>
</dbReference>
<sequence>MKILHVRNVLQSVASLGINYGQVGDNLPSPDKVINLLRSLRINKTRIYDTNPQILSSFANSNIEIIVTIENQVLTLLQDPQQALQWVNSHIKPYIPATSITGIMVGNELFTDEDSSLIRYMMPATINIHKALFQLGLDRYIQVSSPSSLAVLAESYPPSAGSFKQEVTSVMQQFLRFLEATRSPFWINAYPYFAYKDNPNTIPIDYVLFNRNIGMTDPNTGLHYDNMMYAQVDAVAFAAAKLGYRNIEVRVAETGWPSKGDVGEIGASPLNAATYIRNLMMRQFAGEGTPARRSSRLEVYIFALFNEDMKPGPISEKNYGIFQPDGSLAYDLGFSTMSTTSTTTATSKSVTYSSSATKAKSTLKYWKILILAMIGGQLVGKGGDMVSGEMARKRLKISVPHFDNSDLIKSYDMMLVGRCMNPEAQKVDALLVMLPKFWKVEERMRVVLDSTKELCFETEVDFKGGEFYEEEEVLVLLKYDKLFGFCKRCFNLCHDEDHCPLNPRSPSKKKETKEIEERKEERARSYKGVEPESKWVKIPERGSTRPSSYRANARGEEERSRPRNPRWEQSRYPMQEDRNRYQRGVRREQEGPKEEGEITVTERRQRNLHKVENIGEKAVPVEPSVTAMDLEGEVGDRAVIENLVTGLEQAMDLVGVGKGVADSEPLEFDGTVTLADHKEELLGGDDEFQALTDGEVEETNKLDEVTRGGAEGEEEIGGNGGTYDQMGEEARKKRASKVLFKKPPGISVGTSKMRLVQAVLSPRKTGVSKSTKRQGGGEGAKHTEEKGPSHPKNPKKPDV</sequence>
<dbReference type="Pfam" id="PF00332">
    <property type="entry name" value="Glyco_hydro_17"/>
    <property type="match status" value="1"/>
</dbReference>
<evidence type="ECO:0000256" key="5">
    <source>
        <dbReference type="ARBA" id="ARBA00022801"/>
    </source>
</evidence>
<evidence type="ECO:0000256" key="6">
    <source>
        <dbReference type="ARBA" id="ARBA00023295"/>
    </source>
</evidence>
<reference evidence="9 10" key="1">
    <citation type="submission" date="2020-02" db="EMBL/GenBank/DDBJ databases">
        <authorList>
            <person name="Ma Q."/>
            <person name="Huang Y."/>
            <person name="Song X."/>
            <person name="Pei D."/>
        </authorList>
    </citation>
    <scope>NUCLEOTIDE SEQUENCE [LARGE SCALE GENOMIC DNA]</scope>
    <source>
        <strain evidence="9">Sxm20200214</strain>
        <tissue evidence="9">Leaf</tissue>
    </source>
</reference>
<feature type="compositionally biased region" description="Basic and acidic residues" evidence="8">
    <location>
        <begin position="553"/>
        <end position="597"/>
    </location>
</feature>
<evidence type="ECO:0000256" key="7">
    <source>
        <dbReference type="RuleBase" id="RU004335"/>
    </source>
</evidence>
<protein>
    <recommendedName>
        <fullName evidence="3">glucan endo-1,3-beta-D-glucosidase</fullName>
        <ecNumber evidence="3">3.2.1.39</ecNumber>
    </recommendedName>
</protein>
<accession>A0A8X7RLN2</accession>
<dbReference type="EMBL" id="JAAMPC010000009">
    <property type="protein sequence ID" value="KAG2291334.1"/>
    <property type="molecule type" value="Genomic_DNA"/>
</dbReference>
<gene>
    <name evidence="9" type="ORF">Bca52824_038003</name>
</gene>
<evidence type="ECO:0000256" key="4">
    <source>
        <dbReference type="ARBA" id="ARBA00022729"/>
    </source>
</evidence>
<dbReference type="Proteomes" id="UP000886595">
    <property type="component" value="Unassembled WGS sequence"/>
</dbReference>